<proteinExistence type="predicted"/>
<keyword evidence="2" id="KW-1185">Reference proteome</keyword>
<dbReference type="EMBL" id="JBJHZZ010000001">
    <property type="protein sequence ID" value="MFL0246064.1"/>
    <property type="molecule type" value="Genomic_DNA"/>
</dbReference>
<dbReference type="RefSeq" id="WP_406768515.1">
    <property type="nucleotide sequence ID" value="NZ_JBJHZZ010000001.1"/>
</dbReference>
<dbReference type="Proteomes" id="UP001623591">
    <property type="component" value="Unassembled WGS sequence"/>
</dbReference>
<organism evidence="1 2">
    <name type="scientific">Candidatus Clostridium stratigraminis</name>
    <dbReference type="NCBI Taxonomy" id="3381661"/>
    <lineage>
        <taxon>Bacteria</taxon>
        <taxon>Bacillati</taxon>
        <taxon>Bacillota</taxon>
        <taxon>Clostridia</taxon>
        <taxon>Eubacteriales</taxon>
        <taxon>Clostridiaceae</taxon>
        <taxon>Clostridium</taxon>
    </lineage>
</organism>
<reference evidence="1 2" key="1">
    <citation type="submission" date="2024-11" db="EMBL/GenBank/DDBJ databases">
        <authorList>
            <person name="Heng Y.C."/>
            <person name="Lim A.C.H."/>
            <person name="Lee J.K.Y."/>
            <person name="Kittelmann S."/>
        </authorList>
    </citation>
    <scope>NUCLEOTIDE SEQUENCE [LARGE SCALE GENOMIC DNA]</scope>
    <source>
        <strain evidence="1 2">WILCCON 0185</strain>
    </source>
</reference>
<evidence type="ECO:0008006" key="3">
    <source>
        <dbReference type="Google" id="ProtNLM"/>
    </source>
</evidence>
<sequence length="135" mass="15903">MKRNYSNMGLSSCMGSRLRKEVERQLLIDLQVYGIENKDFKFDWSESCIEGHAIKYLDGHVENFSGIMIFEEDEIVADGWMEFIYDKKGELFIVYWEFLDVFIDGREVVKKNRPGIPNHIIDLLPDDLKDKYSHS</sequence>
<evidence type="ECO:0000313" key="1">
    <source>
        <dbReference type="EMBL" id="MFL0246064.1"/>
    </source>
</evidence>
<accession>A0ABW8T0F5</accession>
<comment type="caution">
    <text evidence="1">The sequence shown here is derived from an EMBL/GenBank/DDBJ whole genome shotgun (WGS) entry which is preliminary data.</text>
</comment>
<evidence type="ECO:0000313" key="2">
    <source>
        <dbReference type="Proteomes" id="UP001623591"/>
    </source>
</evidence>
<name>A0ABW8T0F5_9CLOT</name>
<gene>
    <name evidence="1" type="ORF">ACJDUG_03615</name>
</gene>
<protein>
    <recommendedName>
        <fullName evidence="3">YopX protein</fullName>
    </recommendedName>
</protein>